<dbReference type="Pfam" id="PF01547">
    <property type="entry name" value="SBP_bac_1"/>
    <property type="match status" value="1"/>
</dbReference>
<dbReference type="Proteomes" id="UP000221369">
    <property type="component" value="Unassembled WGS sequence"/>
</dbReference>
<comment type="caution">
    <text evidence="1">The sequence shown here is derived from an EMBL/GenBank/DDBJ whole genome shotgun (WGS) entry which is preliminary data.</text>
</comment>
<organism evidence="1 2">
    <name type="scientific">Paramicrobacterium agarici</name>
    <dbReference type="NCBI Taxonomy" id="630514"/>
    <lineage>
        <taxon>Bacteria</taxon>
        <taxon>Bacillati</taxon>
        <taxon>Actinomycetota</taxon>
        <taxon>Actinomycetes</taxon>
        <taxon>Micrococcales</taxon>
        <taxon>Microbacteriaceae</taxon>
        <taxon>Paramicrobacterium</taxon>
    </lineage>
</organism>
<evidence type="ECO:0000313" key="1">
    <source>
        <dbReference type="EMBL" id="PFG29836.1"/>
    </source>
</evidence>
<keyword evidence="2" id="KW-1185">Reference proteome</keyword>
<protein>
    <submittedName>
        <fullName evidence="1">Carbohydrate ABC transporter substrate-binding protein (CUT1 family)</fullName>
    </submittedName>
</protein>
<dbReference type="InterPro" id="IPR050490">
    <property type="entry name" value="Bact_solute-bd_prot1"/>
</dbReference>
<dbReference type="PANTHER" id="PTHR43649:SF30">
    <property type="entry name" value="ABC TRANSPORTER SUBSTRATE-BINDING PROTEIN"/>
    <property type="match status" value="1"/>
</dbReference>
<accession>A0A2A9DTZ7</accession>
<dbReference type="PANTHER" id="PTHR43649">
    <property type="entry name" value="ARABINOSE-BINDING PROTEIN-RELATED"/>
    <property type="match status" value="1"/>
</dbReference>
<evidence type="ECO:0000313" key="2">
    <source>
        <dbReference type="Proteomes" id="UP000221369"/>
    </source>
</evidence>
<dbReference type="RefSeq" id="WP_098406367.1">
    <property type="nucleotide sequence ID" value="NZ_PDJE01000001.1"/>
</dbReference>
<dbReference type="EMBL" id="PDJE01000001">
    <property type="protein sequence ID" value="PFG29836.1"/>
    <property type="molecule type" value="Genomic_DNA"/>
</dbReference>
<dbReference type="CDD" id="cd14748">
    <property type="entry name" value="PBP2_UgpB"/>
    <property type="match status" value="1"/>
</dbReference>
<name>A0A2A9DTZ7_9MICO</name>
<sequence>MTYHPQLKRTGLKRTALVGAAIAAVSALTLTGCGGQQGATTLDKDAPVTITMWSGQTDEAQDLIEKLAAEFEDEHSNVTIELSAGASSTEQLLQKLSAGFAGNSYPDISYAFGAWASQLEASGRTLDITDKVNEPDVQWEEFSEAARKTVQPTGEKTIGFPAIVDNLSLIYNKTLFDKAGLDYPDENWSWDDFRDAAKTLTDPASNTYGYGYSVSGSEETTWQFWPHLWQNGGEILSDDQQTAAFDSEAGVEALTFLQDMAVTDKSVYLDQTDTKFGQLFASDRIGMITSGPWQLYDLVKAGTDYGVTVLPGTDGDHQTVSGPDIWALFDHKDANREYWSYEFVKWLTSAEQDVRWNVAIGNLPLRSSEVDSEEFAEQAAQYPGLEIMAANNENAQKARPTVPGYVNLSEAIGSAISQVLQGQSDPAEALKAAAEKANEKLGDSK</sequence>
<dbReference type="InterPro" id="IPR006059">
    <property type="entry name" value="SBP"/>
</dbReference>
<proteinExistence type="predicted"/>
<reference evidence="1 2" key="1">
    <citation type="submission" date="2017-10" db="EMBL/GenBank/DDBJ databases">
        <title>Sequencing the genomes of 1000 actinobacteria strains.</title>
        <authorList>
            <person name="Klenk H.-P."/>
        </authorList>
    </citation>
    <scope>NUCLEOTIDE SEQUENCE [LARGE SCALE GENOMIC DNA]</scope>
    <source>
        <strain evidence="1 2">DSM 21798</strain>
    </source>
</reference>
<dbReference type="Gene3D" id="3.40.190.10">
    <property type="entry name" value="Periplasmic binding protein-like II"/>
    <property type="match status" value="1"/>
</dbReference>
<dbReference type="SUPFAM" id="SSF53850">
    <property type="entry name" value="Periplasmic binding protein-like II"/>
    <property type="match status" value="1"/>
</dbReference>
<gene>
    <name evidence="1" type="ORF">ATJ78_0751</name>
</gene>
<dbReference type="AlphaFoldDB" id="A0A2A9DTZ7"/>